<dbReference type="AlphaFoldDB" id="A0A8S9X4J9"/>
<proteinExistence type="predicted"/>
<organism evidence="2 3">
    <name type="scientific">Apolygus lucorum</name>
    <name type="common">Small green plant bug</name>
    <name type="synonym">Lygocoris lucorum</name>
    <dbReference type="NCBI Taxonomy" id="248454"/>
    <lineage>
        <taxon>Eukaryota</taxon>
        <taxon>Metazoa</taxon>
        <taxon>Ecdysozoa</taxon>
        <taxon>Arthropoda</taxon>
        <taxon>Hexapoda</taxon>
        <taxon>Insecta</taxon>
        <taxon>Pterygota</taxon>
        <taxon>Neoptera</taxon>
        <taxon>Paraneoptera</taxon>
        <taxon>Hemiptera</taxon>
        <taxon>Heteroptera</taxon>
        <taxon>Panheteroptera</taxon>
        <taxon>Cimicomorpha</taxon>
        <taxon>Miridae</taxon>
        <taxon>Mirini</taxon>
        <taxon>Apolygus</taxon>
    </lineage>
</organism>
<comment type="caution">
    <text evidence="2">The sequence shown here is derived from an EMBL/GenBank/DDBJ whole genome shotgun (WGS) entry which is preliminary data.</text>
</comment>
<evidence type="ECO:0000256" key="1">
    <source>
        <dbReference type="SAM" id="SignalP"/>
    </source>
</evidence>
<protein>
    <submittedName>
        <fullName evidence="2">Uncharacterized protein</fullName>
    </submittedName>
</protein>
<name>A0A8S9X4J9_APOLU</name>
<reference evidence="2" key="1">
    <citation type="journal article" date="2021" name="Mol. Ecol. Resour.">
        <title>Apolygus lucorum genome provides insights into omnivorousness and mesophyll feeding.</title>
        <authorList>
            <person name="Liu Y."/>
            <person name="Liu H."/>
            <person name="Wang H."/>
            <person name="Huang T."/>
            <person name="Liu B."/>
            <person name="Yang B."/>
            <person name="Yin L."/>
            <person name="Li B."/>
            <person name="Zhang Y."/>
            <person name="Zhang S."/>
            <person name="Jiang F."/>
            <person name="Zhang X."/>
            <person name="Ren Y."/>
            <person name="Wang B."/>
            <person name="Wang S."/>
            <person name="Lu Y."/>
            <person name="Wu K."/>
            <person name="Fan W."/>
            <person name="Wang G."/>
        </authorList>
    </citation>
    <scope>NUCLEOTIDE SEQUENCE</scope>
    <source>
        <strain evidence="2">12Hb</strain>
    </source>
</reference>
<keyword evidence="1" id="KW-0732">Signal</keyword>
<feature type="chain" id="PRO_5035940918" evidence="1">
    <location>
        <begin position="27"/>
        <end position="71"/>
    </location>
</feature>
<gene>
    <name evidence="2" type="ORF">GE061_002370</name>
</gene>
<dbReference type="Proteomes" id="UP000466442">
    <property type="component" value="Unassembled WGS sequence"/>
</dbReference>
<evidence type="ECO:0000313" key="2">
    <source>
        <dbReference type="EMBL" id="KAF6204030.1"/>
    </source>
</evidence>
<evidence type="ECO:0000313" key="3">
    <source>
        <dbReference type="Proteomes" id="UP000466442"/>
    </source>
</evidence>
<feature type="signal peptide" evidence="1">
    <location>
        <begin position="1"/>
        <end position="26"/>
    </location>
</feature>
<keyword evidence="3" id="KW-1185">Reference proteome</keyword>
<dbReference type="EMBL" id="WIXP02000010">
    <property type="protein sequence ID" value="KAF6204030.1"/>
    <property type="molecule type" value="Genomic_DNA"/>
</dbReference>
<accession>A0A8S9X4J9</accession>
<sequence length="71" mass="7276">MNARIASLGQAVRVLAALLLLALSSAADLSVASTLEDGQRVLYYLTGTVAGKETPLTGYAMAVSVLIKLPG</sequence>